<sequence>MKLIAISGFRFWICLFVYPLVRLQNELVYARNIESSPNNGHPEIGSKTNRTFDPNTQNNITPRNDTENSTTTTPPKIDFKKKNRLLADENDIILLDRVDDSSKIVPLAKCFNNMKISHKLKSMSRPTV</sequence>
<proteinExistence type="predicted"/>
<feature type="signal peptide" evidence="2">
    <location>
        <begin position="1"/>
        <end position="30"/>
    </location>
</feature>
<name>A0A915JYC5_ROMCU</name>
<evidence type="ECO:0000313" key="3">
    <source>
        <dbReference type="Proteomes" id="UP000887565"/>
    </source>
</evidence>
<evidence type="ECO:0000313" key="4">
    <source>
        <dbReference type="WBParaSite" id="nRc.2.0.1.t30697-RA"/>
    </source>
</evidence>
<organism evidence="3 4">
    <name type="scientific">Romanomermis culicivorax</name>
    <name type="common">Nematode worm</name>
    <dbReference type="NCBI Taxonomy" id="13658"/>
    <lineage>
        <taxon>Eukaryota</taxon>
        <taxon>Metazoa</taxon>
        <taxon>Ecdysozoa</taxon>
        <taxon>Nematoda</taxon>
        <taxon>Enoplea</taxon>
        <taxon>Dorylaimia</taxon>
        <taxon>Mermithida</taxon>
        <taxon>Mermithoidea</taxon>
        <taxon>Mermithidae</taxon>
        <taxon>Romanomermis</taxon>
    </lineage>
</organism>
<dbReference type="WBParaSite" id="nRc.2.0.1.t30697-RA">
    <property type="protein sequence ID" value="nRc.2.0.1.t30697-RA"/>
    <property type="gene ID" value="nRc.2.0.1.g30697"/>
</dbReference>
<accession>A0A915JYC5</accession>
<feature type="chain" id="PRO_5037594756" evidence="2">
    <location>
        <begin position="31"/>
        <end position="128"/>
    </location>
</feature>
<evidence type="ECO:0000256" key="2">
    <source>
        <dbReference type="SAM" id="SignalP"/>
    </source>
</evidence>
<protein>
    <submittedName>
        <fullName evidence="4">Uncharacterized protein</fullName>
    </submittedName>
</protein>
<keyword evidence="2" id="KW-0732">Signal</keyword>
<feature type="region of interest" description="Disordered" evidence="1">
    <location>
        <begin position="34"/>
        <end position="77"/>
    </location>
</feature>
<reference evidence="4" key="1">
    <citation type="submission" date="2022-11" db="UniProtKB">
        <authorList>
            <consortium name="WormBaseParasite"/>
        </authorList>
    </citation>
    <scope>IDENTIFICATION</scope>
</reference>
<keyword evidence="3" id="KW-1185">Reference proteome</keyword>
<dbReference type="Proteomes" id="UP000887565">
    <property type="component" value="Unplaced"/>
</dbReference>
<feature type="compositionally biased region" description="Polar residues" evidence="1">
    <location>
        <begin position="46"/>
        <end position="74"/>
    </location>
</feature>
<dbReference type="AlphaFoldDB" id="A0A915JYC5"/>
<evidence type="ECO:0000256" key="1">
    <source>
        <dbReference type="SAM" id="MobiDB-lite"/>
    </source>
</evidence>